<dbReference type="Pfam" id="PF02817">
    <property type="entry name" value="E3_binding"/>
    <property type="match status" value="1"/>
</dbReference>
<dbReference type="PANTHER" id="PTHR43178:SF5">
    <property type="entry name" value="LIPOAMIDE ACYLTRANSFERASE COMPONENT OF BRANCHED-CHAIN ALPHA-KETO ACID DEHYDROGENASE COMPLEX, MITOCHONDRIAL"/>
    <property type="match status" value="1"/>
</dbReference>
<dbReference type="InterPro" id="IPR050743">
    <property type="entry name" value="2-oxoacid_DH_E2_comp"/>
</dbReference>
<protein>
    <recommendedName>
        <fullName evidence="6">Dihydrolipoamide acetyltransferase component of pyruvate dehydrogenase complex</fullName>
        <ecNumber evidence="6">2.3.1.-</ecNumber>
    </recommendedName>
</protein>
<dbReference type="InterPro" id="IPR001078">
    <property type="entry name" value="2-oxoacid_DH_actylTfrase"/>
</dbReference>
<proteinExistence type="inferred from homology"/>
<dbReference type="Gene3D" id="2.40.50.100">
    <property type="match status" value="1"/>
</dbReference>
<keyword evidence="11" id="KW-1185">Reference proteome</keyword>
<keyword evidence="5 6" id="KW-0012">Acyltransferase</keyword>
<evidence type="ECO:0000256" key="1">
    <source>
        <dbReference type="ARBA" id="ARBA00001938"/>
    </source>
</evidence>
<evidence type="ECO:0000256" key="2">
    <source>
        <dbReference type="ARBA" id="ARBA00007317"/>
    </source>
</evidence>
<evidence type="ECO:0000256" key="4">
    <source>
        <dbReference type="ARBA" id="ARBA00022823"/>
    </source>
</evidence>
<comment type="similarity">
    <text evidence="2 6">Belongs to the 2-oxoacid dehydrogenase family.</text>
</comment>
<sequence>MSNVFPLPDVGEGLTEADIVAWKVAEGDTVTVNQILVEIETAKSLVELPSPQAGTIEALLVGEGETVDVGTPIVRFGGEGSDGSERAGTTPVAEPGAPAPDQTDAVPAPTETGDGTAGPNLVGYGVRAASSKRRPRKQAGSPQAAAQPAPEAPASRAAPAADTETAPSAAPAEAQPRTDGPADPGASAGRVLAKPPVRKLAKDRGIDLAGVRATGSRGEVTRADLLAHLDGGSEQETPAGAATPAGSAGASAAVGTAAAAAQPGSEERVPLKGVNRMMAKAMVDSAFTAPHVTEFLDVDVTRTMEFVRHLKSTQLLGPDVKVSPLLVVARAVIWAALRTPRINAVLDGDDVVIKHYVNLGIAAATPRGLVVPNIKNAHALGLGALAQEIVGLTAAARAGRSTPASQAGGTITITNVGVFGVDSGTPIINPGESAIVAFGSIRKRPWVVDDEIVPREITTLSVSADHRVVDGAAISQFLADIGRALEEPLVMLS</sequence>
<dbReference type="InterPro" id="IPR000089">
    <property type="entry name" value="Biotin_lipoyl"/>
</dbReference>
<dbReference type="RefSeq" id="WP_345029180.1">
    <property type="nucleotide sequence ID" value="NZ_BAABGL010000002.1"/>
</dbReference>
<dbReference type="InterPro" id="IPR036625">
    <property type="entry name" value="E3-bd_dom_sf"/>
</dbReference>
<dbReference type="Proteomes" id="UP001500642">
    <property type="component" value="Unassembled WGS sequence"/>
</dbReference>
<dbReference type="Pfam" id="PF00364">
    <property type="entry name" value="Biotin_lipoyl"/>
    <property type="match status" value="1"/>
</dbReference>
<name>A0ABP8J116_9MICO</name>
<comment type="caution">
    <text evidence="10">The sequence shown here is derived from an EMBL/GenBank/DDBJ whole genome shotgun (WGS) entry which is preliminary data.</text>
</comment>
<dbReference type="PROSITE" id="PS50968">
    <property type="entry name" value="BIOTINYL_LIPOYL"/>
    <property type="match status" value="1"/>
</dbReference>
<evidence type="ECO:0000256" key="7">
    <source>
        <dbReference type="SAM" id="MobiDB-lite"/>
    </source>
</evidence>
<dbReference type="InterPro" id="IPR023213">
    <property type="entry name" value="CAT-like_dom_sf"/>
</dbReference>
<evidence type="ECO:0000256" key="5">
    <source>
        <dbReference type="ARBA" id="ARBA00023315"/>
    </source>
</evidence>
<keyword evidence="3 6" id="KW-0808">Transferase</keyword>
<evidence type="ECO:0000313" key="11">
    <source>
        <dbReference type="Proteomes" id="UP001500642"/>
    </source>
</evidence>
<dbReference type="SUPFAM" id="SSF47005">
    <property type="entry name" value="Peripheral subunit-binding domain of 2-oxo acid dehydrogenase complex"/>
    <property type="match status" value="1"/>
</dbReference>
<dbReference type="InterPro" id="IPR004167">
    <property type="entry name" value="PSBD"/>
</dbReference>
<evidence type="ECO:0000256" key="6">
    <source>
        <dbReference type="RuleBase" id="RU003423"/>
    </source>
</evidence>
<comment type="cofactor">
    <cofactor evidence="1 6">
        <name>(R)-lipoate</name>
        <dbReference type="ChEBI" id="CHEBI:83088"/>
    </cofactor>
</comment>
<dbReference type="EC" id="2.3.1.-" evidence="6"/>
<evidence type="ECO:0000259" key="8">
    <source>
        <dbReference type="PROSITE" id="PS50968"/>
    </source>
</evidence>
<organism evidence="10 11">
    <name type="scientific">Brevibacterium pityocampae</name>
    <dbReference type="NCBI Taxonomy" id="506594"/>
    <lineage>
        <taxon>Bacteria</taxon>
        <taxon>Bacillati</taxon>
        <taxon>Actinomycetota</taxon>
        <taxon>Actinomycetes</taxon>
        <taxon>Micrococcales</taxon>
        <taxon>Brevibacteriaceae</taxon>
        <taxon>Brevibacterium</taxon>
    </lineage>
</organism>
<feature type="region of interest" description="Disordered" evidence="7">
    <location>
        <begin position="75"/>
        <end position="198"/>
    </location>
</feature>
<dbReference type="SUPFAM" id="SSF51230">
    <property type="entry name" value="Single hybrid motif"/>
    <property type="match status" value="1"/>
</dbReference>
<keyword evidence="4 6" id="KW-0450">Lipoyl</keyword>
<dbReference type="InterPro" id="IPR011053">
    <property type="entry name" value="Single_hybrid_motif"/>
</dbReference>
<dbReference type="PROSITE" id="PS51826">
    <property type="entry name" value="PSBD"/>
    <property type="match status" value="1"/>
</dbReference>
<dbReference type="CDD" id="cd06849">
    <property type="entry name" value="lipoyl_domain"/>
    <property type="match status" value="1"/>
</dbReference>
<dbReference type="SUPFAM" id="SSF52777">
    <property type="entry name" value="CoA-dependent acyltransferases"/>
    <property type="match status" value="1"/>
</dbReference>
<dbReference type="Gene3D" id="4.10.320.10">
    <property type="entry name" value="E3-binding domain"/>
    <property type="match status" value="1"/>
</dbReference>
<gene>
    <name evidence="10" type="ORF">GCM10023167_02200</name>
</gene>
<dbReference type="Gene3D" id="3.30.559.10">
    <property type="entry name" value="Chloramphenicol acetyltransferase-like domain"/>
    <property type="match status" value="1"/>
</dbReference>
<accession>A0ABP8J116</accession>
<dbReference type="Pfam" id="PF00198">
    <property type="entry name" value="2-oxoacid_dh"/>
    <property type="match status" value="1"/>
</dbReference>
<feature type="domain" description="Peripheral subunit-binding (PSBD)" evidence="9">
    <location>
        <begin position="192"/>
        <end position="229"/>
    </location>
</feature>
<dbReference type="PANTHER" id="PTHR43178">
    <property type="entry name" value="DIHYDROLIPOAMIDE ACETYLTRANSFERASE COMPONENT OF PYRUVATE DEHYDROGENASE COMPLEX"/>
    <property type="match status" value="1"/>
</dbReference>
<dbReference type="EMBL" id="BAABGL010000002">
    <property type="protein sequence ID" value="GAA4383044.1"/>
    <property type="molecule type" value="Genomic_DNA"/>
</dbReference>
<feature type="domain" description="Lipoyl-binding" evidence="8">
    <location>
        <begin position="2"/>
        <end position="77"/>
    </location>
</feature>
<evidence type="ECO:0000259" key="9">
    <source>
        <dbReference type="PROSITE" id="PS51826"/>
    </source>
</evidence>
<feature type="compositionally biased region" description="Low complexity" evidence="7">
    <location>
        <begin position="139"/>
        <end position="175"/>
    </location>
</feature>
<evidence type="ECO:0000256" key="3">
    <source>
        <dbReference type="ARBA" id="ARBA00022679"/>
    </source>
</evidence>
<reference evidence="11" key="1">
    <citation type="journal article" date="2019" name="Int. J. Syst. Evol. Microbiol.">
        <title>The Global Catalogue of Microorganisms (GCM) 10K type strain sequencing project: providing services to taxonomists for standard genome sequencing and annotation.</title>
        <authorList>
            <consortium name="The Broad Institute Genomics Platform"/>
            <consortium name="The Broad Institute Genome Sequencing Center for Infectious Disease"/>
            <person name="Wu L."/>
            <person name="Ma J."/>
        </authorList>
    </citation>
    <scope>NUCLEOTIDE SEQUENCE [LARGE SCALE GENOMIC DNA]</scope>
    <source>
        <strain evidence="11">JCM 17808</strain>
    </source>
</reference>
<evidence type="ECO:0000313" key="10">
    <source>
        <dbReference type="EMBL" id="GAA4383044.1"/>
    </source>
</evidence>